<evidence type="ECO:0000256" key="7">
    <source>
        <dbReference type="ARBA" id="ARBA00022490"/>
    </source>
</evidence>
<dbReference type="PANTHER" id="PTHR11776:SF7">
    <property type="entry name" value="PHOSPHORIBOSYLTRANSFERASE DOMAIN-CONTAINING PROTEIN"/>
    <property type="match status" value="1"/>
</dbReference>
<dbReference type="EC" id="2.4.2.7" evidence="6 11"/>
<dbReference type="InterPro" id="IPR050120">
    <property type="entry name" value="Adenine_PRTase"/>
</dbReference>
<keyword evidence="9 11" id="KW-0808">Transferase</keyword>
<sequence>MNLKDKIREVPDFPKKGINFIDITTLLKDKEAIQYITGKIADEFRDKQISKVLGIEARGFILGGILAHELRAGFVPVRKKGKLPSDVISETYQLEYGTDTVEIHSDALSEEDVVLIHDDLLATGGTAQAVLNMIKQVGIKKVYFSFLCDLEFIQTPEKEILKQFDPHVLVKY</sequence>
<dbReference type="PANTHER" id="PTHR11776">
    <property type="entry name" value="ADENINE PHOSPHORIBOSYLTRANSFERASE"/>
    <property type="match status" value="1"/>
</dbReference>
<keyword evidence="8 11" id="KW-0328">Glycosyltransferase</keyword>
<evidence type="ECO:0000256" key="10">
    <source>
        <dbReference type="ARBA" id="ARBA00022726"/>
    </source>
</evidence>
<dbReference type="GO" id="GO:0006166">
    <property type="term" value="P:purine ribonucleoside salvage"/>
    <property type="evidence" value="ECO:0007669"/>
    <property type="project" value="UniProtKB-UniRule"/>
</dbReference>
<protein>
    <recommendedName>
        <fullName evidence="6 11">Adenine phosphoribosyltransferase</fullName>
        <shortName evidence="11">APRT</shortName>
        <ecNumber evidence="6 11">2.4.2.7</ecNumber>
    </recommendedName>
</protein>
<comment type="caution">
    <text evidence="13">The sequence shown here is derived from an EMBL/GenBank/DDBJ whole genome shotgun (WGS) entry which is preliminary data.</text>
</comment>
<comment type="similarity">
    <text evidence="4 11">Belongs to the purine/pyrimidine phosphoribosyltransferase family.</text>
</comment>
<comment type="subcellular location">
    <subcellularLocation>
        <location evidence="2 11">Cytoplasm</location>
    </subcellularLocation>
</comment>
<comment type="catalytic activity">
    <reaction evidence="1 11">
        <text>AMP + diphosphate = 5-phospho-alpha-D-ribose 1-diphosphate + adenine</text>
        <dbReference type="Rhea" id="RHEA:16609"/>
        <dbReference type="ChEBI" id="CHEBI:16708"/>
        <dbReference type="ChEBI" id="CHEBI:33019"/>
        <dbReference type="ChEBI" id="CHEBI:58017"/>
        <dbReference type="ChEBI" id="CHEBI:456215"/>
        <dbReference type="EC" id="2.4.2.7"/>
    </reaction>
</comment>
<evidence type="ECO:0000256" key="4">
    <source>
        <dbReference type="ARBA" id="ARBA00008391"/>
    </source>
</evidence>
<dbReference type="CDD" id="cd06223">
    <property type="entry name" value="PRTases_typeI"/>
    <property type="match status" value="1"/>
</dbReference>
<proteinExistence type="inferred from homology"/>
<evidence type="ECO:0000256" key="3">
    <source>
        <dbReference type="ARBA" id="ARBA00004659"/>
    </source>
</evidence>
<keyword evidence="7 11" id="KW-0963">Cytoplasm</keyword>
<dbReference type="GO" id="GO:0003999">
    <property type="term" value="F:adenine phosphoribosyltransferase activity"/>
    <property type="evidence" value="ECO:0007669"/>
    <property type="project" value="UniProtKB-UniRule"/>
</dbReference>
<dbReference type="AlphaFoldDB" id="A0A399CYZ8"/>
<dbReference type="Proteomes" id="UP000266441">
    <property type="component" value="Unassembled WGS sequence"/>
</dbReference>
<dbReference type="InterPro" id="IPR000836">
    <property type="entry name" value="PRTase_dom"/>
</dbReference>
<comment type="subunit">
    <text evidence="5 11">Homodimer.</text>
</comment>
<dbReference type="EMBL" id="QWET01000017">
    <property type="protein sequence ID" value="RIH63712.1"/>
    <property type="molecule type" value="Genomic_DNA"/>
</dbReference>
<evidence type="ECO:0000259" key="12">
    <source>
        <dbReference type="Pfam" id="PF00156"/>
    </source>
</evidence>
<gene>
    <name evidence="11" type="primary">apt</name>
    <name evidence="13" type="ORF">D1164_18335</name>
</gene>
<evidence type="ECO:0000256" key="6">
    <source>
        <dbReference type="ARBA" id="ARBA00011893"/>
    </source>
</evidence>
<dbReference type="FunFam" id="3.40.50.2020:FF:000021">
    <property type="entry name" value="Adenine phosphoribosyltransferase"/>
    <property type="match status" value="1"/>
</dbReference>
<evidence type="ECO:0000256" key="11">
    <source>
        <dbReference type="HAMAP-Rule" id="MF_00004"/>
    </source>
</evidence>
<keyword evidence="14" id="KW-1185">Reference proteome</keyword>
<organism evidence="13 14">
    <name type="scientific">Mariniphaga sediminis</name>
    <dbReference type="NCBI Taxonomy" id="1628158"/>
    <lineage>
        <taxon>Bacteria</taxon>
        <taxon>Pseudomonadati</taxon>
        <taxon>Bacteroidota</taxon>
        <taxon>Bacteroidia</taxon>
        <taxon>Marinilabiliales</taxon>
        <taxon>Prolixibacteraceae</taxon>
        <taxon>Mariniphaga</taxon>
    </lineage>
</organism>
<dbReference type="InterPro" id="IPR029057">
    <property type="entry name" value="PRTase-like"/>
</dbReference>
<dbReference type="NCBIfam" id="TIGR01090">
    <property type="entry name" value="apt"/>
    <property type="match status" value="1"/>
</dbReference>
<dbReference type="RefSeq" id="WP_119351355.1">
    <property type="nucleotide sequence ID" value="NZ_QWET01000017.1"/>
</dbReference>
<evidence type="ECO:0000256" key="5">
    <source>
        <dbReference type="ARBA" id="ARBA00011738"/>
    </source>
</evidence>
<comment type="function">
    <text evidence="11">Catalyzes a salvage reaction resulting in the formation of AMP, that is energically less costly than de novo synthesis.</text>
</comment>
<dbReference type="InterPro" id="IPR005764">
    <property type="entry name" value="Ade_phspho_trans"/>
</dbReference>
<name>A0A399CYZ8_9BACT</name>
<feature type="domain" description="Phosphoribosyltransferase" evidence="12">
    <location>
        <begin position="25"/>
        <end position="149"/>
    </location>
</feature>
<dbReference type="Gene3D" id="3.40.50.2020">
    <property type="match status" value="1"/>
</dbReference>
<dbReference type="NCBIfam" id="NF002634">
    <property type="entry name" value="PRK02304.1-3"/>
    <property type="match status" value="1"/>
</dbReference>
<reference evidence="13 14" key="1">
    <citation type="journal article" date="2015" name="Int. J. Syst. Evol. Microbiol.">
        <title>Mariniphaga sediminis sp. nov., isolated from coastal sediment.</title>
        <authorList>
            <person name="Wang F.Q."/>
            <person name="Shen Q.Y."/>
            <person name="Chen G.J."/>
            <person name="Du Z.J."/>
        </authorList>
    </citation>
    <scope>NUCLEOTIDE SEQUENCE [LARGE SCALE GENOMIC DNA]</scope>
    <source>
        <strain evidence="13 14">SY21</strain>
    </source>
</reference>
<dbReference type="GO" id="GO:0005737">
    <property type="term" value="C:cytoplasm"/>
    <property type="evidence" value="ECO:0007669"/>
    <property type="project" value="UniProtKB-SubCell"/>
</dbReference>
<evidence type="ECO:0000256" key="1">
    <source>
        <dbReference type="ARBA" id="ARBA00000868"/>
    </source>
</evidence>
<keyword evidence="10 11" id="KW-0660">Purine salvage</keyword>
<accession>A0A399CYZ8</accession>
<evidence type="ECO:0000256" key="8">
    <source>
        <dbReference type="ARBA" id="ARBA00022676"/>
    </source>
</evidence>
<dbReference type="HAMAP" id="MF_00004">
    <property type="entry name" value="Aden_phosphoribosyltr"/>
    <property type="match status" value="1"/>
</dbReference>
<comment type="pathway">
    <text evidence="3 11">Purine metabolism; AMP biosynthesis via salvage pathway; AMP from adenine: step 1/1.</text>
</comment>
<evidence type="ECO:0000313" key="13">
    <source>
        <dbReference type="EMBL" id="RIH63712.1"/>
    </source>
</evidence>
<dbReference type="Pfam" id="PF00156">
    <property type="entry name" value="Pribosyltran"/>
    <property type="match status" value="1"/>
</dbReference>
<dbReference type="GO" id="GO:0044209">
    <property type="term" value="P:AMP salvage"/>
    <property type="evidence" value="ECO:0007669"/>
    <property type="project" value="UniProtKB-UniRule"/>
</dbReference>
<dbReference type="GO" id="GO:0006168">
    <property type="term" value="P:adenine salvage"/>
    <property type="evidence" value="ECO:0007669"/>
    <property type="project" value="InterPro"/>
</dbReference>
<evidence type="ECO:0000313" key="14">
    <source>
        <dbReference type="Proteomes" id="UP000266441"/>
    </source>
</evidence>
<dbReference type="OrthoDB" id="9803963at2"/>
<dbReference type="UniPathway" id="UPA00588">
    <property type="reaction ID" value="UER00646"/>
</dbReference>
<dbReference type="NCBIfam" id="NF002636">
    <property type="entry name" value="PRK02304.1-5"/>
    <property type="match status" value="1"/>
</dbReference>
<evidence type="ECO:0000256" key="9">
    <source>
        <dbReference type="ARBA" id="ARBA00022679"/>
    </source>
</evidence>
<evidence type="ECO:0000256" key="2">
    <source>
        <dbReference type="ARBA" id="ARBA00004496"/>
    </source>
</evidence>
<dbReference type="SUPFAM" id="SSF53271">
    <property type="entry name" value="PRTase-like"/>
    <property type="match status" value="1"/>
</dbReference>